<keyword evidence="1" id="KW-0472">Membrane</keyword>
<dbReference type="InterPro" id="IPR013783">
    <property type="entry name" value="Ig-like_fold"/>
</dbReference>
<dbReference type="PANTHER" id="PTHR39198:SF1">
    <property type="entry name" value="ALPHA-GALACTOSIDASE NEW3 DOMAIN-CONTAINING PROTEIN"/>
    <property type="match status" value="1"/>
</dbReference>
<evidence type="ECO:0000259" key="2">
    <source>
        <dbReference type="Pfam" id="PF10633"/>
    </source>
</evidence>
<evidence type="ECO:0000256" key="1">
    <source>
        <dbReference type="SAM" id="Phobius"/>
    </source>
</evidence>
<evidence type="ECO:0000313" key="3">
    <source>
        <dbReference type="EMBL" id="BAL59727.1"/>
    </source>
</evidence>
<name>H5SVU4_ACEAU</name>
<sequence>MKRSILLVLLLFTFIFAQEALAQKPRGLLLSTEYPAQSVQAGETVIISLRLANRGLAPQIVRVQLKEVAEGWKASLTGGGRPVQAVYVDTDDSVSLSLKLEPPAGVTAGTYRFVVLAQGQGAQSELPIELTVEAQLPPRFEFETELPTRRGSPSTTFRYSATLTNKGEQETTVNLEADAPEGFQVTFKLRFGSEEVTSFPIKAGESKSLDIEVRPPKQAQAGEYPITVRALGGQAQAALALKVVITGQVDLNVTTPDGRLSAQATAGQENTLKLKIENRGTAPARDVELSSFPPVGWTVEFEPKTIPEIAPDNFAEVTAKIKPSDKTVAGDYMVSITVRSEGVSDSAEFRITVVTSTLWGIVGIGIIVIALGAVGWAVSRFGRR</sequence>
<dbReference type="Pfam" id="PF10633">
    <property type="entry name" value="NPCBM_assoc"/>
    <property type="match status" value="2"/>
</dbReference>
<dbReference type="EMBL" id="AP011803">
    <property type="protein sequence ID" value="BAL59727.1"/>
    <property type="molecule type" value="Genomic_DNA"/>
</dbReference>
<dbReference type="AlphaFoldDB" id="H5SVU4"/>
<dbReference type="InterPro" id="IPR018905">
    <property type="entry name" value="A-galactase_NEW3"/>
</dbReference>
<organism evidence="3">
    <name type="scientific">Acetithermum autotrophicum</name>
    <dbReference type="NCBI Taxonomy" id="1446466"/>
    <lineage>
        <taxon>Bacteria</taxon>
        <taxon>Candidatus Bipolaricaulota</taxon>
        <taxon>Candidatus Acetithermum</taxon>
    </lineage>
</organism>
<feature type="domain" description="Alpha-galactosidase NEW3" evidence="2">
    <location>
        <begin position="264"/>
        <end position="339"/>
    </location>
</feature>
<protein>
    <submittedName>
        <fullName evidence="3">Hypothetical conserved protein</fullName>
    </submittedName>
</protein>
<dbReference type="Gene3D" id="2.60.40.10">
    <property type="entry name" value="Immunoglobulins"/>
    <property type="match status" value="2"/>
</dbReference>
<accession>H5SVU4</accession>
<reference evidence="3" key="1">
    <citation type="journal article" date="2005" name="Environ. Microbiol.">
        <title>Genetic and functional properties of uncultivated thermophilic crenarchaeotes from a subsurface gold mine as revealed by analysis of genome fragments.</title>
        <authorList>
            <person name="Nunoura T."/>
            <person name="Hirayama H."/>
            <person name="Takami H."/>
            <person name="Oida H."/>
            <person name="Nishi S."/>
            <person name="Shimamura S."/>
            <person name="Suzuki Y."/>
            <person name="Inagaki F."/>
            <person name="Takai K."/>
            <person name="Nealson K.H."/>
            <person name="Horikoshi K."/>
        </authorList>
    </citation>
    <scope>NUCLEOTIDE SEQUENCE</scope>
</reference>
<feature type="transmembrane region" description="Helical" evidence="1">
    <location>
        <begin position="358"/>
        <end position="378"/>
    </location>
</feature>
<keyword evidence="1" id="KW-1133">Transmembrane helix</keyword>
<dbReference type="PANTHER" id="PTHR39198">
    <property type="entry name" value="HYPOTHETICAL MEMBRANE PROTEIN, CONSERVED"/>
    <property type="match status" value="1"/>
</dbReference>
<gene>
    <name evidence="3" type="ORF">HGMM_OP4C363</name>
</gene>
<keyword evidence="1" id="KW-0812">Transmembrane</keyword>
<proteinExistence type="predicted"/>
<reference evidence="3" key="2">
    <citation type="journal article" date="2012" name="PLoS ONE">
        <title>A Deeply Branching Thermophilic Bacterium with an Ancient Acetyl-CoA Pathway Dominates a Subsurface Ecosystem.</title>
        <authorList>
            <person name="Takami H."/>
            <person name="Noguchi H."/>
            <person name="Takaki Y."/>
            <person name="Uchiyama I."/>
            <person name="Toyoda A."/>
            <person name="Nishi S."/>
            <person name="Chee G.-J."/>
            <person name="Arai W."/>
            <person name="Nunoura T."/>
            <person name="Itoh T."/>
            <person name="Hattori M."/>
            <person name="Takai K."/>
        </authorList>
    </citation>
    <scope>NUCLEOTIDE SEQUENCE</scope>
</reference>
<feature type="domain" description="Alpha-galactosidase NEW3" evidence="2">
    <location>
        <begin position="156"/>
        <end position="230"/>
    </location>
</feature>